<evidence type="ECO:0000259" key="2">
    <source>
        <dbReference type="PROSITE" id="PS50948"/>
    </source>
</evidence>
<proteinExistence type="predicted"/>
<dbReference type="PROSITE" id="PS50948">
    <property type="entry name" value="PAN"/>
    <property type="match status" value="1"/>
</dbReference>
<organism evidence="3 4">
    <name type="scientific">Mesorhabditis belari</name>
    <dbReference type="NCBI Taxonomy" id="2138241"/>
    <lineage>
        <taxon>Eukaryota</taxon>
        <taxon>Metazoa</taxon>
        <taxon>Ecdysozoa</taxon>
        <taxon>Nematoda</taxon>
        <taxon>Chromadorea</taxon>
        <taxon>Rhabditida</taxon>
        <taxon>Rhabditina</taxon>
        <taxon>Rhabditomorpha</taxon>
        <taxon>Rhabditoidea</taxon>
        <taxon>Rhabditidae</taxon>
        <taxon>Mesorhabditinae</taxon>
        <taxon>Mesorhabditis</taxon>
    </lineage>
</organism>
<keyword evidence="3" id="KW-1185">Reference proteome</keyword>
<dbReference type="WBParaSite" id="MBELARI_LOCUS21579">
    <property type="protein sequence ID" value="MBELARI_LOCUS21579"/>
    <property type="gene ID" value="MBELARI_LOCUS21579"/>
</dbReference>
<dbReference type="Proteomes" id="UP000887575">
    <property type="component" value="Unassembled WGS sequence"/>
</dbReference>
<feature type="compositionally biased region" description="Basic and acidic residues" evidence="1">
    <location>
        <begin position="18"/>
        <end position="30"/>
    </location>
</feature>
<evidence type="ECO:0000313" key="4">
    <source>
        <dbReference type="WBParaSite" id="MBELARI_LOCUS21579"/>
    </source>
</evidence>
<evidence type="ECO:0000256" key="1">
    <source>
        <dbReference type="SAM" id="MobiDB-lite"/>
    </source>
</evidence>
<dbReference type="Gene3D" id="3.50.4.10">
    <property type="entry name" value="Hepatocyte Growth Factor"/>
    <property type="match status" value="1"/>
</dbReference>
<feature type="domain" description="Apple" evidence="2">
    <location>
        <begin position="83"/>
        <end position="152"/>
    </location>
</feature>
<protein>
    <submittedName>
        <fullName evidence="4">Apple domain-containing protein</fullName>
    </submittedName>
</protein>
<accession>A0AAF3F4U9</accession>
<dbReference type="Pfam" id="PF00024">
    <property type="entry name" value="PAN_1"/>
    <property type="match status" value="1"/>
</dbReference>
<dbReference type="AlphaFoldDB" id="A0AAF3F4U9"/>
<feature type="region of interest" description="Disordered" evidence="1">
    <location>
        <begin position="11"/>
        <end position="30"/>
    </location>
</feature>
<dbReference type="InterPro" id="IPR003609">
    <property type="entry name" value="Pan_app"/>
</dbReference>
<reference evidence="4" key="1">
    <citation type="submission" date="2024-02" db="UniProtKB">
        <authorList>
            <consortium name="WormBaseParasite"/>
        </authorList>
    </citation>
    <scope>IDENTIFICATION</scope>
</reference>
<name>A0AAF3F4U9_9BILA</name>
<sequence length="244" mass="27610">MCSLEFFNDQLPSCSNSDRSKEESVLVSERLDDSRRSRFIHSTSTSPSSPSSPPSSTVLFPRWMCSLILFVSFLGSTLSTPRCFTAGKGFSINGGEYRRLLNTNLKECQVNCREESSCLAYEWREESNTCFLKARSLSGDMARKENIYTGFCIDDEDGFLDHEITGPVVTFAENIEFEECKDFCKQALGTMIYSWRPDEPDNDEGTLGKCSCLESIRGLHLSYNSLSGFFPPKPITPHRLKFRK</sequence>
<evidence type="ECO:0000313" key="3">
    <source>
        <dbReference type="Proteomes" id="UP000887575"/>
    </source>
</evidence>